<dbReference type="InterPro" id="IPR000524">
    <property type="entry name" value="Tscrpt_reg_HTH_GntR"/>
</dbReference>
<keyword evidence="2" id="KW-0238">DNA-binding</keyword>
<dbReference type="PROSITE" id="PS50949">
    <property type="entry name" value="HTH_GNTR"/>
    <property type="match status" value="1"/>
</dbReference>
<dbReference type="GO" id="GO:0003677">
    <property type="term" value="F:DNA binding"/>
    <property type="evidence" value="ECO:0007669"/>
    <property type="project" value="UniProtKB-KW"/>
</dbReference>
<proteinExistence type="predicted"/>
<dbReference type="InterPro" id="IPR050679">
    <property type="entry name" value="Bact_HTH_transcr_reg"/>
</dbReference>
<dbReference type="GO" id="GO:0045892">
    <property type="term" value="P:negative regulation of DNA-templated transcription"/>
    <property type="evidence" value="ECO:0007669"/>
    <property type="project" value="TreeGrafter"/>
</dbReference>
<dbReference type="PRINTS" id="PR00035">
    <property type="entry name" value="HTHGNTR"/>
</dbReference>
<dbReference type="SUPFAM" id="SSF64288">
    <property type="entry name" value="Chorismate lyase-like"/>
    <property type="match status" value="1"/>
</dbReference>
<feature type="domain" description="HTH gntR-type" evidence="4">
    <location>
        <begin position="10"/>
        <end position="78"/>
    </location>
</feature>
<dbReference type="CDD" id="cd07377">
    <property type="entry name" value="WHTH_GntR"/>
    <property type="match status" value="1"/>
</dbReference>
<protein>
    <submittedName>
        <fullName evidence="5">Transcriptional regulator, GntR family</fullName>
    </submittedName>
</protein>
<evidence type="ECO:0000313" key="5">
    <source>
        <dbReference type="EMBL" id="CAA9359007.1"/>
    </source>
</evidence>
<dbReference type="InterPro" id="IPR036388">
    <property type="entry name" value="WH-like_DNA-bd_sf"/>
</dbReference>
<dbReference type="PANTHER" id="PTHR44846">
    <property type="entry name" value="MANNOSYL-D-GLYCERATE TRANSPORT/METABOLISM SYSTEM REPRESSOR MNGR-RELATED"/>
    <property type="match status" value="1"/>
</dbReference>
<evidence type="ECO:0000256" key="1">
    <source>
        <dbReference type="ARBA" id="ARBA00023015"/>
    </source>
</evidence>
<sequence length="241" mass="26828">MESILARSLVPRYAQIADLLCQRIARGAWVAGTKLPSNEALMREFAVSRVTIRQAVDVLARNGLIEARQGAGTFVIGAVRDDRWLRVETSLADLAEVYRDTKPELLNISEASAAPSLRATDGKAAPTYFFMKRVHSHQGRPYCVISIYLDDRIFRKHPERFRTETVIPILTKMRNPAVAKARQTLTIATAGLEVARHLGIASNAPVAEVRRVFNAADGTVLYLGEVTYRGDFIHLEMDLKP</sequence>
<dbReference type="InterPro" id="IPR011663">
    <property type="entry name" value="UTRA"/>
</dbReference>
<dbReference type="InterPro" id="IPR028978">
    <property type="entry name" value="Chorismate_lyase_/UTRA_dom_sf"/>
</dbReference>
<accession>A0A6J4MIU7</accession>
<dbReference type="EMBL" id="CADCUC010000598">
    <property type="protein sequence ID" value="CAA9359007.1"/>
    <property type="molecule type" value="Genomic_DNA"/>
</dbReference>
<dbReference type="GO" id="GO:0003700">
    <property type="term" value="F:DNA-binding transcription factor activity"/>
    <property type="evidence" value="ECO:0007669"/>
    <property type="project" value="InterPro"/>
</dbReference>
<evidence type="ECO:0000259" key="4">
    <source>
        <dbReference type="PROSITE" id="PS50949"/>
    </source>
</evidence>
<dbReference type="InterPro" id="IPR036390">
    <property type="entry name" value="WH_DNA-bd_sf"/>
</dbReference>
<dbReference type="Gene3D" id="1.10.10.10">
    <property type="entry name" value="Winged helix-like DNA-binding domain superfamily/Winged helix DNA-binding domain"/>
    <property type="match status" value="1"/>
</dbReference>
<keyword evidence="1" id="KW-0805">Transcription regulation</keyword>
<evidence type="ECO:0000256" key="2">
    <source>
        <dbReference type="ARBA" id="ARBA00023125"/>
    </source>
</evidence>
<name>A0A6J4MIU7_9HYPH</name>
<dbReference type="SMART" id="SM00866">
    <property type="entry name" value="UTRA"/>
    <property type="match status" value="1"/>
</dbReference>
<reference evidence="5" key="1">
    <citation type="submission" date="2020-02" db="EMBL/GenBank/DDBJ databases">
        <authorList>
            <person name="Meier V. D."/>
        </authorList>
    </citation>
    <scope>NUCLEOTIDE SEQUENCE</scope>
    <source>
        <strain evidence="5">AVDCRST_MAG90</strain>
    </source>
</reference>
<dbReference type="Pfam" id="PF07702">
    <property type="entry name" value="UTRA"/>
    <property type="match status" value="1"/>
</dbReference>
<dbReference type="SMART" id="SM00345">
    <property type="entry name" value="HTH_GNTR"/>
    <property type="match status" value="1"/>
</dbReference>
<dbReference type="SUPFAM" id="SSF46785">
    <property type="entry name" value="Winged helix' DNA-binding domain"/>
    <property type="match status" value="1"/>
</dbReference>
<organism evidence="5">
    <name type="scientific">uncultured Microvirga sp</name>
    <dbReference type="NCBI Taxonomy" id="412392"/>
    <lineage>
        <taxon>Bacteria</taxon>
        <taxon>Pseudomonadati</taxon>
        <taxon>Pseudomonadota</taxon>
        <taxon>Alphaproteobacteria</taxon>
        <taxon>Hyphomicrobiales</taxon>
        <taxon>Methylobacteriaceae</taxon>
        <taxon>Microvirga</taxon>
        <taxon>environmental samples</taxon>
    </lineage>
</organism>
<dbReference type="PANTHER" id="PTHR44846:SF1">
    <property type="entry name" value="MANNOSYL-D-GLYCERATE TRANSPORT_METABOLISM SYSTEM REPRESSOR MNGR-RELATED"/>
    <property type="match status" value="1"/>
</dbReference>
<dbReference type="Gene3D" id="3.40.1410.10">
    <property type="entry name" value="Chorismate lyase-like"/>
    <property type="match status" value="1"/>
</dbReference>
<dbReference type="AlphaFoldDB" id="A0A6J4MIU7"/>
<evidence type="ECO:0000256" key="3">
    <source>
        <dbReference type="ARBA" id="ARBA00023163"/>
    </source>
</evidence>
<gene>
    <name evidence="5" type="ORF">AVDCRST_MAG90-2875</name>
</gene>
<dbReference type="Pfam" id="PF00392">
    <property type="entry name" value="GntR"/>
    <property type="match status" value="1"/>
</dbReference>
<keyword evidence="3" id="KW-0804">Transcription</keyword>